<keyword evidence="2" id="KW-1185">Reference proteome</keyword>
<reference evidence="2" key="1">
    <citation type="journal article" date="2019" name="Plant Biotechnol. J.">
        <title>Genome sequencing of the Australian wild diploid species Gossypium australe highlights disease resistance and delayed gland morphogenesis.</title>
        <authorList>
            <person name="Cai Y."/>
            <person name="Cai X."/>
            <person name="Wang Q."/>
            <person name="Wang P."/>
            <person name="Zhang Y."/>
            <person name="Cai C."/>
            <person name="Xu Y."/>
            <person name="Wang K."/>
            <person name="Zhou Z."/>
            <person name="Wang C."/>
            <person name="Geng S."/>
            <person name="Li B."/>
            <person name="Dong Q."/>
            <person name="Hou Y."/>
            <person name="Wang H."/>
            <person name="Ai P."/>
            <person name="Liu Z."/>
            <person name="Yi F."/>
            <person name="Sun M."/>
            <person name="An G."/>
            <person name="Cheng J."/>
            <person name="Zhang Y."/>
            <person name="Shi Q."/>
            <person name="Xie Y."/>
            <person name="Shi X."/>
            <person name="Chang Y."/>
            <person name="Huang F."/>
            <person name="Chen Y."/>
            <person name="Hong S."/>
            <person name="Mi L."/>
            <person name="Sun Q."/>
            <person name="Zhang L."/>
            <person name="Zhou B."/>
            <person name="Peng R."/>
            <person name="Zhang X."/>
            <person name="Liu F."/>
        </authorList>
    </citation>
    <scope>NUCLEOTIDE SEQUENCE [LARGE SCALE GENOMIC DNA]</scope>
    <source>
        <strain evidence="2">cv. PA1801</strain>
    </source>
</reference>
<proteinExistence type="predicted"/>
<organism evidence="1 2">
    <name type="scientific">Gossypium australe</name>
    <dbReference type="NCBI Taxonomy" id="47621"/>
    <lineage>
        <taxon>Eukaryota</taxon>
        <taxon>Viridiplantae</taxon>
        <taxon>Streptophyta</taxon>
        <taxon>Embryophyta</taxon>
        <taxon>Tracheophyta</taxon>
        <taxon>Spermatophyta</taxon>
        <taxon>Magnoliopsida</taxon>
        <taxon>eudicotyledons</taxon>
        <taxon>Gunneridae</taxon>
        <taxon>Pentapetalae</taxon>
        <taxon>rosids</taxon>
        <taxon>malvids</taxon>
        <taxon>Malvales</taxon>
        <taxon>Malvaceae</taxon>
        <taxon>Malvoideae</taxon>
        <taxon>Gossypium</taxon>
    </lineage>
</organism>
<sequence length="110" mass="12646">MPLFSELNPGILRTKIEAPQFELKPVMFQMLQTMGQFSGMLTEDPLLHLRLFMENPRSTGKEQCKTFTLRSKKVLELKVVEAKGELVVVQNQKEVQPEVETPIVCPRDPY</sequence>
<evidence type="ECO:0000313" key="1">
    <source>
        <dbReference type="EMBL" id="KAA3477810.1"/>
    </source>
</evidence>
<name>A0A5B6W7Z1_9ROSI</name>
<dbReference type="Proteomes" id="UP000325315">
    <property type="component" value="Unassembled WGS sequence"/>
</dbReference>
<dbReference type="EMBL" id="SMMG02000004">
    <property type="protein sequence ID" value="KAA3477810.1"/>
    <property type="molecule type" value="Genomic_DNA"/>
</dbReference>
<accession>A0A5B6W7Z1</accession>
<comment type="caution">
    <text evidence="1">The sequence shown here is derived from an EMBL/GenBank/DDBJ whole genome shotgun (WGS) entry which is preliminary data.</text>
</comment>
<evidence type="ECO:0000313" key="2">
    <source>
        <dbReference type="Proteomes" id="UP000325315"/>
    </source>
</evidence>
<dbReference type="OrthoDB" id="1749313at2759"/>
<gene>
    <name evidence="1" type="ORF">EPI10_011671</name>
</gene>
<protein>
    <submittedName>
        <fullName evidence="1">Uncharacterized protein</fullName>
    </submittedName>
</protein>
<dbReference type="AlphaFoldDB" id="A0A5B6W7Z1"/>